<keyword evidence="6" id="KW-0560">Oxidoreductase</keyword>
<comment type="caution">
    <text evidence="9">The sequence shown here is derived from an EMBL/GenBank/DDBJ whole genome shotgun (WGS) entry which is preliminary data.</text>
</comment>
<evidence type="ECO:0000256" key="1">
    <source>
        <dbReference type="ARBA" id="ARBA00001974"/>
    </source>
</evidence>
<keyword evidence="5" id="KW-0274">FAD</keyword>
<dbReference type="GO" id="GO:0006744">
    <property type="term" value="P:ubiquinone biosynthetic process"/>
    <property type="evidence" value="ECO:0007669"/>
    <property type="project" value="UniProtKB-UniPathway"/>
</dbReference>
<dbReference type="InterPro" id="IPR018168">
    <property type="entry name" value="Ubi_Hdrlase_CS"/>
</dbReference>
<dbReference type="FunFam" id="3.50.50.60:FF:000021">
    <property type="entry name" value="Ubiquinone biosynthesis monooxygenase COQ6"/>
    <property type="match status" value="1"/>
</dbReference>
<dbReference type="GO" id="GO:0016705">
    <property type="term" value="F:oxidoreductase activity, acting on paired donors, with incorporation or reduction of molecular oxygen"/>
    <property type="evidence" value="ECO:0007669"/>
    <property type="project" value="InterPro"/>
</dbReference>
<sequence length="411" mass="43705">MTQQPPSPTEFPHDVLIVGGGLAGPALALALAQEGFSVTLIDARPPEMGDGRENGRSYALALASRRLLTHLGVWARLANQAQPMLAIKVADGRPGEAPSPLHLAFDHAEIEEGPMGHMVEDRHLRAALDASLAAEPRVLVRRGATVVAQDIGAGFAAVALADGSRLEGRLLVGADGRDSGTARRAGIGRMAWGYGQTAVTCTVAHERSHRGTAFQLFLPSGPLAILPLIGNRSSIVWSETDERAKALMTMDDDAFLAALRPVFGSFLGPIRLDGPRFAYPLGLTLAKSFMAPRLALVGDAAHGVHPIAGQGLNAGLRDVAALAEVLAEARARGEDVGTAPVLERYAKWRRFDTATLALATDGFNRLFSNDSRPLRLVRDLGLGLVNRLPPLRRAFIREAAGLTGDLPRLMR</sequence>
<evidence type="ECO:0000256" key="7">
    <source>
        <dbReference type="ARBA" id="ARBA00023033"/>
    </source>
</evidence>
<keyword evidence="10" id="KW-1185">Reference proteome</keyword>
<dbReference type="GO" id="GO:0110142">
    <property type="term" value="C:ubiquinone biosynthesis complex"/>
    <property type="evidence" value="ECO:0007669"/>
    <property type="project" value="UniProtKB-ARBA"/>
</dbReference>
<evidence type="ECO:0000256" key="3">
    <source>
        <dbReference type="ARBA" id="ARBA00005349"/>
    </source>
</evidence>
<feature type="domain" description="FAD-binding" evidence="8">
    <location>
        <begin position="14"/>
        <end position="330"/>
    </location>
</feature>
<organism evidence="9 10">
    <name type="scientific">Rubellimicrobium rubrum</name>
    <dbReference type="NCBI Taxonomy" id="2585369"/>
    <lineage>
        <taxon>Bacteria</taxon>
        <taxon>Pseudomonadati</taxon>
        <taxon>Pseudomonadota</taxon>
        <taxon>Alphaproteobacteria</taxon>
        <taxon>Rhodobacterales</taxon>
        <taxon>Roseobacteraceae</taxon>
        <taxon>Rubellimicrobium</taxon>
    </lineage>
</organism>
<dbReference type="Proteomes" id="UP000305887">
    <property type="component" value="Unassembled WGS sequence"/>
</dbReference>
<keyword evidence="4" id="KW-0285">Flavoprotein</keyword>
<name>A0A5C4N027_9RHOB</name>
<dbReference type="RefSeq" id="WP_139076576.1">
    <property type="nucleotide sequence ID" value="NZ_VDFU01000009.1"/>
</dbReference>
<reference evidence="9 10" key="1">
    <citation type="submission" date="2019-06" db="EMBL/GenBank/DDBJ databases">
        <title>YIM 131921 draft genome.</title>
        <authorList>
            <person name="Jiang L."/>
        </authorList>
    </citation>
    <scope>NUCLEOTIDE SEQUENCE [LARGE SCALE GENOMIC DNA]</scope>
    <source>
        <strain evidence="9 10">YIM 131921</strain>
    </source>
</reference>
<evidence type="ECO:0000256" key="5">
    <source>
        <dbReference type="ARBA" id="ARBA00022827"/>
    </source>
</evidence>
<comment type="similarity">
    <text evidence="3">Belongs to the UbiH/COQ6 family.</text>
</comment>
<accession>A0A5C4N027</accession>
<proteinExistence type="inferred from homology"/>
<evidence type="ECO:0000256" key="6">
    <source>
        <dbReference type="ARBA" id="ARBA00023002"/>
    </source>
</evidence>
<protein>
    <submittedName>
        <fullName evidence="9">FAD-dependent oxidoreductase</fullName>
    </submittedName>
</protein>
<gene>
    <name evidence="9" type="ORF">FHG66_09800</name>
</gene>
<evidence type="ECO:0000256" key="4">
    <source>
        <dbReference type="ARBA" id="ARBA00022630"/>
    </source>
</evidence>
<dbReference type="InterPro" id="IPR036188">
    <property type="entry name" value="FAD/NAD-bd_sf"/>
</dbReference>
<dbReference type="InterPro" id="IPR002938">
    <property type="entry name" value="FAD-bd"/>
</dbReference>
<dbReference type="OrthoDB" id="9796623at2"/>
<dbReference type="EMBL" id="VDFU01000009">
    <property type="protein sequence ID" value="TNC49800.1"/>
    <property type="molecule type" value="Genomic_DNA"/>
</dbReference>
<dbReference type="NCBIfam" id="TIGR01988">
    <property type="entry name" value="Ubi-OHases"/>
    <property type="match status" value="1"/>
</dbReference>
<comment type="pathway">
    <text evidence="2">Cofactor biosynthesis; ubiquinone biosynthesis.</text>
</comment>
<dbReference type="AlphaFoldDB" id="A0A5C4N027"/>
<dbReference type="GO" id="GO:0004497">
    <property type="term" value="F:monooxygenase activity"/>
    <property type="evidence" value="ECO:0007669"/>
    <property type="project" value="UniProtKB-KW"/>
</dbReference>
<dbReference type="InterPro" id="IPR010971">
    <property type="entry name" value="UbiH/COQ6"/>
</dbReference>
<evidence type="ECO:0000256" key="2">
    <source>
        <dbReference type="ARBA" id="ARBA00004749"/>
    </source>
</evidence>
<dbReference type="UniPathway" id="UPA00232"/>
<dbReference type="InterPro" id="IPR051205">
    <property type="entry name" value="UbiH/COQ6_monooxygenase"/>
</dbReference>
<comment type="cofactor">
    <cofactor evidence="1">
        <name>FAD</name>
        <dbReference type="ChEBI" id="CHEBI:57692"/>
    </cofactor>
</comment>
<dbReference type="GO" id="GO:0071949">
    <property type="term" value="F:FAD binding"/>
    <property type="evidence" value="ECO:0007669"/>
    <property type="project" value="InterPro"/>
</dbReference>
<dbReference type="PROSITE" id="PS01304">
    <property type="entry name" value="UBIH"/>
    <property type="match status" value="1"/>
</dbReference>
<dbReference type="Pfam" id="PF01494">
    <property type="entry name" value="FAD_binding_3"/>
    <property type="match status" value="1"/>
</dbReference>
<dbReference type="PANTHER" id="PTHR43876:SF7">
    <property type="entry name" value="UBIQUINONE BIOSYNTHESIS MONOOXYGENASE COQ6, MITOCHONDRIAL"/>
    <property type="match status" value="1"/>
</dbReference>
<evidence type="ECO:0000313" key="9">
    <source>
        <dbReference type="EMBL" id="TNC49800.1"/>
    </source>
</evidence>
<dbReference type="Gene3D" id="3.50.50.60">
    <property type="entry name" value="FAD/NAD(P)-binding domain"/>
    <property type="match status" value="2"/>
</dbReference>
<dbReference type="PRINTS" id="PR00420">
    <property type="entry name" value="RNGMNOXGNASE"/>
</dbReference>
<dbReference type="PANTHER" id="PTHR43876">
    <property type="entry name" value="UBIQUINONE BIOSYNTHESIS MONOOXYGENASE COQ6, MITOCHONDRIAL"/>
    <property type="match status" value="1"/>
</dbReference>
<keyword evidence="7" id="KW-0503">Monooxygenase</keyword>
<evidence type="ECO:0000313" key="10">
    <source>
        <dbReference type="Proteomes" id="UP000305887"/>
    </source>
</evidence>
<dbReference type="SUPFAM" id="SSF51905">
    <property type="entry name" value="FAD/NAD(P)-binding domain"/>
    <property type="match status" value="1"/>
</dbReference>
<evidence type="ECO:0000259" key="8">
    <source>
        <dbReference type="Pfam" id="PF01494"/>
    </source>
</evidence>